<sequence>MNPPATSILERSNVTISGASGPNTPAIVFLHGLGGDQSDWRFVAPHFEDRYRVVLLDLIGAGKSDPAAYEPTAKHGTLAGHADDLLQVLSALALHDVVFVGHSVASMIGVIAAVREPERFSKMVLVSPSPRFINEQGYAGGFEQKDINELLAAMEGDYTGWANGFAPVMMGQKESPELVMALTNSFVRTNPEIAKHFARVTFFSDTRAELGFLTIPTLIVQSAHDIIAPLAVGHYINEQLADSRMKVVETSGHCPHLSAPQETLSAVDHFLHHETRLR</sequence>
<evidence type="ECO:0000313" key="4">
    <source>
        <dbReference type="Proteomes" id="UP000606003"/>
    </source>
</evidence>
<proteinExistence type="inferred from homology"/>
<keyword evidence="4" id="KW-1185">Reference proteome</keyword>
<dbReference type="PANTHER" id="PTHR43039">
    <property type="entry name" value="ESTERASE-RELATED"/>
    <property type="match status" value="1"/>
</dbReference>
<comment type="similarity">
    <text evidence="1">Belongs to the AB hydrolase superfamily.</text>
</comment>
<keyword evidence="3" id="KW-0378">Hydrolase</keyword>
<dbReference type="EMBL" id="JACXAC010000008">
    <property type="protein sequence ID" value="MBD2724606.1"/>
    <property type="molecule type" value="Genomic_DNA"/>
</dbReference>
<accession>A0ABR8K058</accession>
<evidence type="ECO:0000256" key="1">
    <source>
        <dbReference type="ARBA" id="ARBA00008645"/>
    </source>
</evidence>
<dbReference type="InterPro" id="IPR000073">
    <property type="entry name" value="AB_hydrolase_1"/>
</dbReference>
<dbReference type="GO" id="GO:0016787">
    <property type="term" value="F:hydrolase activity"/>
    <property type="evidence" value="ECO:0007669"/>
    <property type="project" value="UniProtKB-KW"/>
</dbReference>
<protein>
    <submittedName>
        <fullName evidence="3">Alpha/beta hydrolase</fullName>
    </submittedName>
</protein>
<dbReference type="InterPro" id="IPR029058">
    <property type="entry name" value="AB_hydrolase_fold"/>
</dbReference>
<dbReference type="Pfam" id="PF00561">
    <property type="entry name" value="Abhydrolase_1"/>
    <property type="match status" value="1"/>
</dbReference>
<dbReference type="PRINTS" id="PR00111">
    <property type="entry name" value="ABHYDROLASE"/>
</dbReference>
<dbReference type="Gene3D" id="3.40.50.1820">
    <property type="entry name" value="alpha/beta hydrolase"/>
    <property type="match status" value="1"/>
</dbReference>
<reference evidence="3 4" key="1">
    <citation type="submission" date="2020-09" db="EMBL/GenBank/DDBJ databases">
        <authorList>
            <person name="Kim M.K."/>
        </authorList>
    </citation>
    <scope>NUCLEOTIDE SEQUENCE [LARGE SCALE GENOMIC DNA]</scope>
    <source>
        <strain evidence="3 4">BT189</strain>
    </source>
</reference>
<dbReference type="SUPFAM" id="SSF53474">
    <property type="entry name" value="alpha/beta-Hydrolases"/>
    <property type="match status" value="1"/>
</dbReference>
<evidence type="ECO:0000313" key="3">
    <source>
        <dbReference type="EMBL" id="MBD2724606.1"/>
    </source>
</evidence>
<dbReference type="RefSeq" id="WP_190928597.1">
    <property type="nucleotide sequence ID" value="NZ_JACXAC010000008.1"/>
</dbReference>
<name>A0ABR8K058_9BACT</name>
<dbReference type="Proteomes" id="UP000606003">
    <property type="component" value="Unassembled WGS sequence"/>
</dbReference>
<feature type="domain" description="AB hydrolase-1" evidence="2">
    <location>
        <begin position="25"/>
        <end position="259"/>
    </location>
</feature>
<comment type="caution">
    <text evidence="3">The sequence shown here is derived from an EMBL/GenBank/DDBJ whole genome shotgun (WGS) entry which is preliminary data.</text>
</comment>
<evidence type="ECO:0000259" key="2">
    <source>
        <dbReference type="Pfam" id="PF00561"/>
    </source>
</evidence>
<organism evidence="3 4">
    <name type="scientific">Hymenobacter armeniacus</name>
    <dbReference type="NCBI Taxonomy" id="2771358"/>
    <lineage>
        <taxon>Bacteria</taxon>
        <taxon>Pseudomonadati</taxon>
        <taxon>Bacteroidota</taxon>
        <taxon>Cytophagia</taxon>
        <taxon>Cytophagales</taxon>
        <taxon>Hymenobacteraceae</taxon>
        <taxon>Hymenobacter</taxon>
    </lineage>
</organism>
<gene>
    <name evidence="3" type="ORF">IC234_20935</name>
</gene>